<protein>
    <submittedName>
        <fullName evidence="1">Uncharacterized protein</fullName>
    </submittedName>
</protein>
<evidence type="ECO:0000313" key="2">
    <source>
        <dbReference type="Proteomes" id="UP000298017"/>
    </source>
</evidence>
<reference evidence="1 2" key="1">
    <citation type="submission" date="2019-03" db="EMBL/GenBank/DDBJ databases">
        <title>Genome Sequencing and Assembly of Various Microbes Isolated from Alder Root Nodule.</title>
        <authorList>
            <person name="Swanson E."/>
            <person name="Sevigny J.L."/>
            <person name="Pesce C."/>
            <person name="Davis I."/>
            <person name="Kleiner V."/>
            <person name="Tisa L."/>
        </authorList>
    </citation>
    <scope>NUCLEOTIDE SEQUENCE [LARGE SCALE GENOMIC DNA]</scope>
    <source>
        <strain evidence="1 2">4R-31</strain>
    </source>
</reference>
<organism evidence="1 2">
    <name type="scientific">Kocuria rhizophila</name>
    <dbReference type="NCBI Taxonomy" id="72000"/>
    <lineage>
        <taxon>Bacteria</taxon>
        <taxon>Bacillati</taxon>
        <taxon>Actinomycetota</taxon>
        <taxon>Actinomycetes</taxon>
        <taxon>Micrococcales</taxon>
        <taxon>Micrococcaceae</taxon>
        <taxon>Kocuria</taxon>
    </lineage>
</organism>
<name>A0AAX2SD30_KOCRH</name>
<dbReference type="RefSeq" id="WP_039101022.1">
    <property type="nucleotide sequence ID" value="NZ_CP157319.1"/>
</dbReference>
<gene>
    <name evidence="1" type="ORF">E4P33_07590</name>
</gene>
<dbReference type="EMBL" id="SPNK01000007">
    <property type="protein sequence ID" value="TFI00933.1"/>
    <property type="molecule type" value="Genomic_DNA"/>
</dbReference>
<evidence type="ECO:0000313" key="1">
    <source>
        <dbReference type="EMBL" id="TFI00933.1"/>
    </source>
</evidence>
<comment type="caution">
    <text evidence="1">The sequence shown here is derived from an EMBL/GenBank/DDBJ whole genome shotgun (WGS) entry which is preliminary data.</text>
</comment>
<dbReference type="AlphaFoldDB" id="A0AAX2SD30"/>
<accession>A0AAX2SD30</accession>
<dbReference type="Proteomes" id="UP000298017">
    <property type="component" value="Unassembled WGS sequence"/>
</dbReference>
<sequence length="120" mass="12914">MSNSAPTPEHPCVHAEGHPACRSYHPGHNAHYIQARLASGNQDRWVRVDLGAPHGNTVQATFPDGSTRTWWCHDPALLERFHTLQHSGAAASFDPGTSLATVPTSQGRLALLHPAVVDGQ</sequence>
<keyword evidence="2" id="KW-1185">Reference proteome</keyword>
<proteinExistence type="predicted"/>